<feature type="transmembrane region" description="Helical" evidence="1">
    <location>
        <begin position="65"/>
        <end position="85"/>
    </location>
</feature>
<reference evidence="2 3" key="1">
    <citation type="journal article" date="2016" name="Nat. Commun.">
        <title>Thousands of microbial genomes shed light on interconnected biogeochemical processes in an aquifer system.</title>
        <authorList>
            <person name="Anantharaman K."/>
            <person name="Brown C.T."/>
            <person name="Hug L.A."/>
            <person name="Sharon I."/>
            <person name="Castelle C.J."/>
            <person name="Probst A.J."/>
            <person name="Thomas B.C."/>
            <person name="Singh A."/>
            <person name="Wilkins M.J."/>
            <person name="Karaoz U."/>
            <person name="Brodie E.L."/>
            <person name="Williams K.H."/>
            <person name="Hubbard S.S."/>
            <person name="Banfield J.F."/>
        </authorList>
    </citation>
    <scope>NUCLEOTIDE SEQUENCE [LARGE SCALE GENOMIC DNA]</scope>
</reference>
<sequence>MLQDHKDILKNSIKDAFSLQDKFSDFEINSNFQSIISQLDLFKVIASLVIGIIGIGYLYDSKLSGNFLLISLIFALFTLVLSISYTREVIDSQGKQNQKTHASIKQKVQEHNDIVIEAFKKDDSEIFFKYAKAESERKHPELPLNYMGEIIIFCFYLSVGFLGLSFISYKYPIELVSFKVLFLLIIIFFISFKDWSMWFSEKLSTPINSIFKKNLNKNV</sequence>
<protein>
    <submittedName>
        <fullName evidence="2">Uncharacterized protein</fullName>
    </submittedName>
</protein>
<organism evidence="2 3">
    <name type="scientific">Candidatus Nomurabacteria bacterium GWB1_40_6</name>
    <dbReference type="NCBI Taxonomy" id="1801727"/>
    <lineage>
        <taxon>Bacteria</taxon>
        <taxon>Candidatus Nomuraibacteriota</taxon>
    </lineage>
</organism>
<evidence type="ECO:0000256" key="1">
    <source>
        <dbReference type="SAM" id="Phobius"/>
    </source>
</evidence>
<name>A0A1F6TL94_9BACT</name>
<evidence type="ECO:0000313" key="2">
    <source>
        <dbReference type="EMBL" id="OGI45859.1"/>
    </source>
</evidence>
<comment type="caution">
    <text evidence="2">The sequence shown here is derived from an EMBL/GenBank/DDBJ whole genome shotgun (WGS) entry which is preliminary data.</text>
</comment>
<dbReference type="Proteomes" id="UP000176484">
    <property type="component" value="Unassembled WGS sequence"/>
</dbReference>
<feature type="transmembrane region" description="Helical" evidence="1">
    <location>
        <begin position="175"/>
        <end position="192"/>
    </location>
</feature>
<keyword evidence="1" id="KW-1133">Transmembrane helix</keyword>
<proteinExistence type="predicted"/>
<feature type="transmembrane region" description="Helical" evidence="1">
    <location>
        <begin position="41"/>
        <end position="59"/>
    </location>
</feature>
<feature type="transmembrane region" description="Helical" evidence="1">
    <location>
        <begin position="146"/>
        <end position="169"/>
    </location>
</feature>
<evidence type="ECO:0000313" key="3">
    <source>
        <dbReference type="Proteomes" id="UP000176484"/>
    </source>
</evidence>
<dbReference type="AlphaFoldDB" id="A0A1F6TL94"/>
<dbReference type="EMBL" id="MFTD01000037">
    <property type="protein sequence ID" value="OGI45859.1"/>
    <property type="molecule type" value="Genomic_DNA"/>
</dbReference>
<accession>A0A1F6TL94</accession>
<gene>
    <name evidence="2" type="ORF">A2121_02140</name>
</gene>
<keyword evidence="1" id="KW-0812">Transmembrane</keyword>
<keyword evidence="1" id="KW-0472">Membrane</keyword>